<feature type="compositionally biased region" description="Low complexity" evidence="1">
    <location>
        <begin position="78"/>
        <end position="91"/>
    </location>
</feature>
<sequence>MTHSIHHTHQLSSSAGIGKSPINLITYSSNHQPTSSILNTLCRVHSHTQIQTCSHATQPDTDQCPITIFRFPLPPSHPYSSASLPEPSLPLTQPQQQHDKRPECNETGAHLFVASLGQAPISSAIPTSAHKLLLAQVQPPSQQSFYTESESWLNSSNPHRPTHSISSAPTLLPLTRLASTSHLVNLPHSRPKLVSSTSPSNSFQIHLTSEHIPPGTVSNIQPSLHPPKHARFQQSPDGVVRVDGHRNNIINYYI</sequence>
<feature type="region of interest" description="Disordered" evidence="1">
    <location>
        <begin position="77"/>
        <end position="102"/>
    </location>
</feature>
<dbReference type="Proteomes" id="UP000886653">
    <property type="component" value="Unassembled WGS sequence"/>
</dbReference>
<comment type="caution">
    <text evidence="2">The sequence shown here is derived from an EMBL/GenBank/DDBJ whole genome shotgun (WGS) entry which is preliminary data.</text>
</comment>
<evidence type="ECO:0000313" key="2">
    <source>
        <dbReference type="EMBL" id="KAG0142443.1"/>
    </source>
</evidence>
<dbReference type="AlphaFoldDB" id="A0A9P6NEA6"/>
<protein>
    <submittedName>
        <fullName evidence="2">Uncharacterized protein</fullName>
    </submittedName>
</protein>
<proteinExistence type="predicted"/>
<organism evidence="2 3">
    <name type="scientific">Cronartium quercuum f. sp. fusiforme G11</name>
    <dbReference type="NCBI Taxonomy" id="708437"/>
    <lineage>
        <taxon>Eukaryota</taxon>
        <taxon>Fungi</taxon>
        <taxon>Dikarya</taxon>
        <taxon>Basidiomycota</taxon>
        <taxon>Pucciniomycotina</taxon>
        <taxon>Pucciniomycetes</taxon>
        <taxon>Pucciniales</taxon>
        <taxon>Coleosporiaceae</taxon>
        <taxon>Cronartium</taxon>
    </lineage>
</organism>
<keyword evidence="3" id="KW-1185">Reference proteome</keyword>
<accession>A0A9P6NEA6</accession>
<evidence type="ECO:0000313" key="3">
    <source>
        <dbReference type="Proteomes" id="UP000886653"/>
    </source>
</evidence>
<name>A0A9P6NEA6_9BASI</name>
<evidence type="ECO:0000256" key="1">
    <source>
        <dbReference type="SAM" id="MobiDB-lite"/>
    </source>
</evidence>
<reference evidence="2" key="1">
    <citation type="submission" date="2013-11" db="EMBL/GenBank/DDBJ databases">
        <title>Genome sequence of the fusiform rust pathogen reveals effectors for host alternation and coevolution with pine.</title>
        <authorList>
            <consortium name="DOE Joint Genome Institute"/>
            <person name="Smith K."/>
            <person name="Pendleton A."/>
            <person name="Kubisiak T."/>
            <person name="Anderson C."/>
            <person name="Salamov A."/>
            <person name="Aerts A."/>
            <person name="Riley R."/>
            <person name="Clum A."/>
            <person name="Lindquist E."/>
            <person name="Ence D."/>
            <person name="Campbell M."/>
            <person name="Kronenberg Z."/>
            <person name="Feau N."/>
            <person name="Dhillon B."/>
            <person name="Hamelin R."/>
            <person name="Burleigh J."/>
            <person name="Smith J."/>
            <person name="Yandell M."/>
            <person name="Nelson C."/>
            <person name="Grigoriev I."/>
            <person name="Davis J."/>
        </authorList>
    </citation>
    <scope>NUCLEOTIDE SEQUENCE</scope>
    <source>
        <strain evidence="2">G11</strain>
    </source>
</reference>
<gene>
    <name evidence="2" type="ORF">CROQUDRAFT_673540</name>
</gene>
<dbReference type="EMBL" id="MU167348">
    <property type="protein sequence ID" value="KAG0142443.1"/>
    <property type="molecule type" value="Genomic_DNA"/>
</dbReference>